<evidence type="ECO:0000313" key="2">
    <source>
        <dbReference type="Proteomes" id="UP000016860"/>
    </source>
</evidence>
<dbReference type="PATRIC" id="fig|1330534.3.peg.2367"/>
<protein>
    <recommendedName>
        <fullName evidence="3">Acetyltransferase</fullName>
    </recommendedName>
</protein>
<dbReference type="STRING" id="1330534.L323_11860"/>
<dbReference type="Gene3D" id="3.40.630.30">
    <property type="match status" value="1"/>
</dbReference>
<dbReference type="AlphaFoldDB" id="U4R0F0"/>
<gene>
    <name evidence="1" type="ORF">L323_11860</name>
</gene>
<evidence type="ECO:0000313" key="1">
    <source>
        <dbReference type="EMBL" id="EPR11493.1"/>
    </source>
</evidence>
<dbReference type="EMBL" id="ATAY01000039">
    <property type="protein sequence ID" value="EPR11493.1"/>
    <property type="molecule type" value="Genomic_DNA"/>
</dbReference>
<comment type="caution">
    <text evidence="1">The sequence shown here is derived from an EMBL/GenBank/DDBJ whole genome shotgun (WGS) entry which is preliminary data.</text>
</comment>
<accession>U4R0F0</accession>
<dbReference type="Proteomes" id="UP000016860">
    <property type="component" value="Unassembled WGS sequence"/>
</dbReference>
<proteinExistence type="predicted"/>
<dbReference type="InterPro" id="IPR016181">
    <property type="entry name" value="Acyl_CoA_acyltransferase"/>
</dbReference>
<reference evidence="1 2" key="1">
    <citation type="journal article" date="2013" name="Genome Announc.">
        <title>Draft Genome Sequence of the Cellulolytic Bacterium Clostridium papyrosolvens C7 (ATCC 700395).</title>
        <authorList>
            <person name="Zepeda V."/>
            <person name="Dassa B."/>
            <person name="Borovok I."/>
            <person name="Lamed R."/>
            <person name="Bayer E.A."/>
            <person name="Cate J.H."/>
        </authorList>
    </citation>
    <scope>NUCLEOTIDE SEQUENCE [LARGE SCALE GENOMIC DNA]</scope>
    <source>
        <strain evidence="1 2">C7</strain>
    </source>
</reference>
<dbReference type="RefSeq" id="WP_020815870.1">
    <property type="nucleotide sequence ID" value="NZ_ATAY01000039.1"/>
</dbReference>
<name>U4R0F0_9FIRM</name>
<sequence>MYKIRYAEVNDAKVLGKIHSESWKTAYKGIVPDSVLDNITADKRERYFEKALSENLEEDTLIFVNGKEVGLMTIGKC</sequence>
<dbReference type="SUPFAM" id="SSF55729">
    <property type="entry name" value="Acyl-CoA N-acyltransferases (Nat)"/>
    <property type="match status" value="1"/>
</dbReference>
<organism evidence="1 2">
    <name type="scientific">Ruminiclostridium papyrosolvens C7</name>
    <dbReference type="NCBI Taxonomy" id="1330534"/>
    <lineage>
        <taxon>Bacteria</taxon>
        <taxon>Bacillati</taxon>
        <taxon>Bacillota</taxon>
        <taxon>Clostridia</taxon>
        <taxon>Eubacteriales</taxon>
        <taxon>Oscillospiraceae</taxon>
        <taxon>Ruminiclostridium</taxon>
    </lineage>
</organism>
<evidence type="ECO:0008006" key="3">
    <source>
        <dbReference type="Google" id="ProtNLM"/>
    </source>
</evidence>